<evidence type="ECO:0000256" key="1">
    <source>
        <dbReference type="SAM" id="MobiDB-lite"/>
    </source>
</evidence>
<dbReference type="AlphaFoldDB" id="A0A9W4H3U9"/>
<name>A0A9W4H3U9_9ACTN</name>
<comment type="caution">
    <text evidence="2">The sequence shown here is derived from an EMBL/GenBank/DDBJ whole genome shotgun (WGS) entry which is preliminary data.</text>
</comment>
<evidence type="ECO:0000313" key="3">
    <source>
        <dbReference type="Proteomes" id="UP001153328"/>
    </source>
</evidence>
<reference evidence="2" key="1">
    <citation type="submission" date="2021-06" db="EMBL/GenBank/DDBJ databases">
        <authorList>
            <person name="Arsene-Ploetze F."/>
        </authorList>
    </citation>
    <scope>NUCLEOTIDE SEQUENCE</scope>
    <source>
        <strain evidence="2">SBRY1</strain>
    </source>
</reference>
<organism evidence="2 3">
    <name type="scientific">Actinacidiphila bryophytorum</name>
    <dbReference type="NCBI Taxonomy" id="1436133"/>
    <lineage>
        <taxon>Bacteria</taxon>
        <taxon>Bacillati</taxon>
        <taxon>Actinomycetota</taxon>
        <taxon>Actinomycetes</taxon>
        <taxon>Kitasatosporales</taxon>
        <taxon>Streptomycetaceae</taxon>
        <taxon>Actinacidiphila</taxon>
    </lineage>
</organism>
<feature type="compositionally biased region" description="Low complexity" evidence="1">
    <location>
        <begin position="1"/>
        <end position="14"/>
    </location>
</feature>
<dbReference type="EMBL" id="CAJVAX010000018">
    <property type="protein sequence ID" value="CAG7648450.1"/>
    <property type="molecule type" value="Genomic_DNA"/>
</dbReference>
<sequence>MRAVRGAGPAPAAARRADEQPRPAEHGPAGERAELLPGCLRRGQPRRPLPAGDRGEPLAAAVRRRVAGDRRPRGMRTRGGGKRTACPTPYGPCARSRTSHGPGPVGSGDSCRAIGHLPDW</sequence>
<accession>A0A9W4H3U9</accession>
<protein>
    <submittedName>
        <fullName evidence="2">Uncharacterized protein</fullName>
    </submittedName>
</protein>
<keyword evidence="3" id="KW-1185">Reference proteome</keyword>
<gene>
    <name evidence="2" type="ORF">SBRY_40934</name>
</gene>
<feature type="compositionally biased region" description="Basic and acidic residues" evidence="1">
    <location>
        <begin position="15"/>
        <end position="34"/>
    </location>
</feature>
<feature type="region of interest" description="Disordered" evidence="1">
    <location>
        <begin position="1"/>
        <end position="120"/>
    </location>
</feature>
<proteinExistence type="predicted"/>
<dbReference type="Proteomes" id="UP001153328">
    <property type="component" value="Unassembled WGS sequence"/>
</dbReference>
<evidence type="ECO:0000313" key="2">
    <source>
        <dbReference type="EMBL" id="CAG7648450.1"/>
    </source>
</evidence>